<dbReference type="GO" id="GO:0005886">
    <property type="term" value="C:plasma membrane"/>
    <property type="evidence" value="ECO:0007669"/>
    <property type="project" value="UniProtKB-SubCell"/>
</dbReference>
<evidence type="ECO:0000256" key="7">
    <source>
        <dbReference type="ARBA" id="ARBA00023136"/>
    </source>
</evidence>
<evidence type="ECO:0000256" key="2">
    <source>
        <dbReference type="ARBA" id="ARBA00022448"/>
    </source>
</evidence>
<feature type="transmembrane region" description="Helical" evidence="9">
    <location>
        <begin position="321"/>
        <end position="341"/>
    </location>
</feature>
<keyword evidence="4" id="KW-0997">Cell inner membrane</keyword>
<name>A0A1I2H877_9ACTN</name>
<evidence type="ECO:0000256" key="4">
    <source>
        <dbReference type="ARBA" id="ARBA00022519"/>
    </source>
</evidence>
<dbReference type="PANTHER" id="PTHR32196">
    <property type="entry name" value="ABC TRANSPORTER PERMEASE PROTEIN YPHD-RELATED-RELATED"/>
    <property type="match status" value="1"/>
</dbReference>
<feature type="compositionally biased region" description="Polar residues" evidence="8">
    <location>
        <begin position="7"/>
        <end position="19"/>
    </location>
</feature>
<dbReference type="RefSeq" id="WP_218160083.1">
    <property type="nucleotide sequence ID" value="NZ_FONG01000010.1"/>
</dbReference>
<keyword evidence="5 9" id="KW-0812">Transmembrane</keyword>
<feature type="transmembrane region" description="Helical" evidence="9">
    <location>
        <begin position="241"/>
        <end position="261"/>
    </location>
</feature>
<dbReference type="InterPro" id="IPR001851">
    <property type="entry name" value="ABC_transp_permease"/>
</dbReference>
<evidence type="ECO:0000256" key="5">
    <source>
        <dbReference type="ARBA" id="ARBA00022692"/>
    </source>
</evidence>
<reference evidence="10 11" key="1">
    <citation type="submission" date="2016-10" db="EMBL/GenBank/DDBJ databases">
        <authorList>
            <person name="de Groot N.N."/>
        </authorList>
    </citation>
    <scope>NUCLEOTIDE SEQUENCE [LARGE SCALE GENOMIC DNA]</scope>
    <source>
        <strain evidence="10 11">CGMCC 4.3510</strain>
    </source>
</reference>
<feature type="transmembrane region" description="Helical" evidence="9">
    <location>
        <begin position="202"/>
        <end position="221"/>
    </location>
</feature>
<keyword evidence="7 9" id="KW-0472">Membrane</keyword>
<feature type="compositionally biased region" description="Low complexity" evidence="8">
    <location>
        <begin position="22"/>
        <end position="52"/>
    </location>
</feature>
<feature type="transmembrane region" description="Helical" evidence="9">
    <location>
        <begin position="173"/>
        <end position="195"/>
    </location>
</feature>
<dbReference type="STRING" id="380248.SAMN05216251_110134"/>
<comment type="subcellular location">
    <subcellularLocation>
        <location evidence="1">Cell membrane</location>
        <topology evidence="1">Multi-pass membrane protein</topology>
    </subcellularLocation>
</comment>
<dbReference type="Pfam" id="PF02653">
    <property type="entry name" value="BPD_transp_2"/>
    <property type="match status" value="1"/>
</dbReference>
<feature type="transmembrane region" description="Helical" evidence="9">
    <location>
        <begin position="348"/>
        <end position="365"/>
    </location>
</feature>
<evidence type="ECO:0000256" key="9">
    <source>
        <dbReference type="SAM" id="Phobius"/>
    </source>
</evidence>
<feature type="transmembrane region" description="Helical" evidence="9">
    <location>
        <begin position="290"/>
        <end position="309"/>
    </location>
</feature>
<evidence type="ECO:0000256" key="6">
    <source>
        <dbReference type="ARBA" id="ARBA00022989"/>
    </source>
</evidence>
<feature type="transmembrane region" description="Helical" evidence="9">
    <location>
        <begin position="96"/>
        <end position="112"/>
    </location>
</feature>
<accession>A0A1I2H877</accession>
<evidence type="ECO:0000256" key="1">
    <source>
        <dbReference type="ARBA" id="ARBA00004651"/>
    </source>
</evidence>
<dbReference type="CDD" id="cd06579">
    <property type="entry name" value="TM_PBP1_transp_AraH_like"/>
    <property type="match status" value="1"/>
</dbReference>
<proteinExistence type="predicted"/>
<sequence length="397" mass="40106">MKDTTSSEEGSMANVTGKKQTTDTTPTEGTVPDTTPTDTAPPDTAPADATPPEKVSVDKTPAGRTSTDPAAGGTPASKGGDAPPTARRRARSAPELAALLVVLVALIAFFWLKSPYFMTKDNIVNVLTAIAVTGIIAIPGTMLLIAGQVDLSVGSGAAFCGVMMATVSQNHALILGVLVAVGLGILIGLVNGLLVTVLRVNALIATLGMLAVLRGLTEVRAHGATVTLANFSGLGTARPFLNIPVPGLLLLGIAVLAALVMRYTVFGRSLYAAGSNPVAARLVGVRGGKMIVVAFVLSGVGVALSGLILDSQLSAASPNAATGLELSVVTAIVLGGASLAGGRGTIQGTIVGLLIIGVLNNGLTLLNVSSFYQQVASGALLIIAVSFDQLRLRFSKL</sequence>
<dbReference type="EMBL" id="FONG01000010">
    <property type="protein sequence ID" value="SFF25550.1"/>
    <property type="molecule type" value="Genomic_DNA"/>
</dbReference>
<evidence type="ECO:0000256" key="3">
    <source>
        <dbReference type="ARBA" id="ARBA00022475"/>
    </source>
</evidence>
<feature type="region of interest" description="Disordered" evidence="8">
    <location>
        <begin position="1"/>
        <end position="89"/>
    </location>
</feature>
<dbReference type="Proteomes" id="UP000199323">
    <property type="component" value="Unassembled WGS sequence"/>
</dbReference>
<dbReference type="PANTHER" id="PTHR32196:SF21">
    <property type="entry name" value="ABC TRANSPORTER PERMEASE PROTEIN YPHD-RELATED"/>
    <property type="match status" value="1"/>
</dbReference>
<feature type="transmembrane region" description="Helical" evidence="9">
    <location>
        <begin position="124"/>
        <end position="144"/>
    </location>
</feature>
<keyword evidence="2" id="KW-0813">Transport</keyword>
<evidence type="ECO:0000256" key="8">
    <source>
        <dbReference type="SAM" id="MobiDB-lite"/>
    </source>
</evidence>
<organism evidence="10 11">
    <name type="scientific">Actinacidiphila alni</name>
    <dbReference type="NCBI Taxonomy" id="380248"/>
    <lineage>
        <taxon>Bacteria</taxon>
        <taxon>Bacillati</taxon>
        <taxon>Actinomycetota</taxon>
        <taxon>Actinomycetes</taxon>
        <taxon>Kitasatosporales</taxon>
        <taxon>Streptomycetaceae</taxon>
        <taxon>Actinacidiphila</taxon>
    </lineage>
</organism>
<keyword evidence="6 9" id="KW-1133">Transmembrane helix</keyword>
<keyword evidence="11" id="KW-1185">Reference proteome</keyword>
<evidence type="ECO:0000313" key="10">
    <source>
        <dbReference type="EMBL" id="SFF25550.1"/>
    </source>
</evidence>
<dbReference type="AlphaFoldDB" id="A0A1I2H877"/>
<protein>
    <submittedName>
        <fullName evidence="10">Monosaccharide ABC transporter membrane protein, CUT2 family</fullName>
    </submittedName>
</protein>
<keyword evidence="3" id="KW-1003">Cell membrane</keyword>
<evidence type="ECO:0000313" key="11">
    <source>
        <dbReference type="Proteomes" id="UP000199323"/>
    </source>
</evidence>
<dbReference type="GO" id="GO:0022857">
    <property type="term" value="F:transmembrane transporter activity"/>
    <property type="evidence" value="ECO:0007669"/>
    <property type="project" value="InterPro"/>
</dbReference>
<gene>
    <name evidence="10" type="ORF">SAMN05216251_110134</name>
</gene>